<protein>
    <submittedName>
        <fullName evidence="3">Uncharacterized protein</fullName>
    </submittedName>
</protein>
<feature type="compositionally biased region" description="Basic and acidic residues" evidence="1">
    <location>
        <begin position="139"/>
        <end position="149"/>
    </location>
</feature>
<feature type="compositionally biased region" description="Low complexity" evidence="1">
    <location>
        <begin position="94"/>
        <end position="103"/>
    </location>
</feature>
<dbReference type="AlphaFoldDB" id="A0A0J9T9X5"/>
<evidence type="ECO:0000256" key="2">
    <source>
        <dbReference type="SAM" id="Phobius"/>
    </source>
</evidence>
<proteinExistence type="predicted"/>
<keyword evidence="2" id="KW-0472">Membrane</keyword>
<sequence length="165" mass="18134">MAIHFSFLSLATDDISFEKYKILIVHISLTLSIITMCVSLLLVIVSSFLSRDEGATYVDLNINGGDGTRPKTYVYIQKDSPAYTLQQEGKKKSSVSVNNSMRENGGEEREEGEVNEAGKGNNSSGQTMEDGAKLFVFDGDPHSLPKGDELNPAEKQNKVIRIVMN</sequence>
<feature type="transmembrane region" description="Helical" evidence="2">
    <location>
        <begin position="20"/>
        <end position="45"/>
    </location>
</feature>
<keyword evidence="2" id="KW-1133">Transmembrane helix</keyword>
<keyword evidence="2" id="KW-0812">Transmembrane</keyword>
<evidence type="ECO:0000313" key="3">
    <source>
        <dbReference type="EMBL" id="KMZ91472.1"/>
    </source>
</evidence>
<reference evidence="3 4" key="1">
    <citation type="submission" date="2011-08" db="EMBL/GenBank/DDBJ databases">
        <title>The Genome Sequence of Plasmodium vivax Mauritania I.</title>
        <authorList>
            <consortium name="The Broad Institute Genome Sequencing Platform"/>
            <consortium name="The Broad Institute Genome Sequencing Center for Infectious Disease"/>
            <person name="Neafsey D."/>
            <person name="Carlton J."/>
            <person name="Barnwell J."/>
            <person name="Collins W."/>
            <person name="Escalante A."/>
            <person name="Mullikin J."/>
            <person name="Saul A."/>
            <person name="Guigo R."/>
            <person name="Camara F."/>
            <person name="Young S.K."/>
            <person name="Zeng Q."/>
            <person name="Gargeya S."/>
            <person name="Fitzgerald M."/>
            <person name="Haas B."/>
            <person name="Abouelleil A."/>
            <person name="Alvarado L."/>
            <person name="Arachchi H.M."/>
            <person name="Berlin A."/>
            <person name="Brown A."/>
            <person name="Chapman S.B."/>
            <person name="Chen Z."/>
            <person name="Dunbar C."/>
            <person name="Freedman E."/>
            <person name="Gearin G."/>
            <person name="Gellesch M."/>
            <person name="Goldberg J."/>
            <person name="Griggs A."/>
            <person name="Gujja S."/>
            <person name="Heiman D."/>
            <person name="Howarth C."/>
            <person name="Larson L."/>
            <person name="Lui A."/>
            <person name="MacDonald P.J.P."/>
            <person name="Montmayeur A."/>
            <person name="Murphy C."/>
            <person name="Neiman D."/>
            <person name="Pearson M."/>
            <person name="Priest M."/>
            <person name="Roberts A."/>
            <person name="Saif S."/>
            <person name="Shea T."/>
            <person name="Shenoy N."/>
            <person name="Sisk P."/>
            <person name="Stolte C."/>
            <person name="Sykes S."/>
            <person name="Wortman J."/>
            <person name="Nusbaum C."/>
            <person name="Birren B."/>
        </authorList>
    </citation>
    <scope>NUCLEOTIDE SEQUENCE [LARGE SCALE GENOMIC DNA]</scope>
    <source>
        <strain evidence="3 4">Mauritania I</strain>
    </source>
</reference>
<accession>A0A0J9T9X5</accession>
<dbReference type="Proteomes" id="UP000053776">
    <property type="component" value="Unassembled WGS sequence"/>
</dbReference>
<dbReference type="EMBL" id="KQ235088">
    <property type="protein sequence ID" value="KMZ91472.1"/>
    <property type="molecule type" value="Genomic_DNA"/>
</dbReference>
<feature type="region of interest" description="Disordered" evidence="1">
    <location>
        <begin position="84"/>
        <end position="156"/>
    </location>
</feature>
<gene>
    <name evidence="3" type="ORF">PVMG_00345</name>
</gene>
<name>A0A0J9T9X5_PLAVI</name>
<organism evidence="3 4">
    <name type="scientific">Plasmodium vivax Mauritania I</name>
    <dbReference type="NCBI Taxonomy" id="1035515"/>
    <lineage>
        <taxon>Eukaryota</taxon>
        <taxon>Sar</taxon>
        <taxon>Alveolata</taxon>
        <taxon>Apicomplexa</taxon>
        <taxon>Aconoidasida</taxon>
        <taxon>Haemosporida</taxon>
        <taxon>Plasmodiidae</taxon>
        <taxon>Plasmodium</taxon>
        <taxon>Plasmodium (Plasmodium)</taxon>
    </lineage>
</organism>
<evidence type="ECO:0000256" key="1">
    <source>
        <dbReference type="SAM" id="MobiDB-lite"/>
    </source>
</evidence>
<evidence type="ECO:0000313" key="4">
    <source>
        <dbReference type="Proteomes" id="UP000053776"/>
    </source>
</evidence>